<feature type="compositionally biased region" description="Low complexity" evidence="1">
    <location>
        <begin position="129"/>
        <end position="138"/>
    </location>
</feature>
<organism evidence="2">
    <name type="scientific">Chlamydia pneumoniae</name>
    <name type="common">Chlamydophila pneumoniae</name>
    <dbReference type="NCBI Taxonomy" id="83558"/>
    <lineage>
        <taxon>Bacteria</taxon>
        <taxon>Pseudomonadati</taxon>
        <taxon>Chlamydiota</taxon>
        <taxon>Chlamydiia</taxon>
        <taxon>Chlamydiales</taxon>
        <taxon>Chlamydiaceae</taxon>
        <taxon>Chlamydia/Chlamydophila group</taxon>
        <taxon>Chlamydia</taxon>
    </lineage>
</organism>
<feature type="compositionally biased region" description="Polar residues" evidence="1">
    <location>
        <begin position="214"/>
        <end position="226"/>
    </location>
</feature>
<accession>A0A0F7WSQ1</accession>
<dbReference type="AlphaFoldDB" id="A0A0F7WSQ1"/>
<feature type="region of interest" description="Disordered" evidence="1">
    <location>
        <begin position="160"/>
        <end position="272"/>
    </location>
</feature>
<evidence type="ECO:0000256" key="1">
    <source>
        <dbReference type="SAM" id="MobiDB-lite"/>
    </source>
</evidence>
<reference evidence="2" key="1">
    <citation type="submission" date="2015-05" db="EMBL/GenBank/DDBJ databases">
        <authorList>
            <person name="Rattei Thomas"/>
        </authorList>
    </citation>
    <scope>NUCLEOTIDE SEQUENCE</scope>
    <source>
        <strain evidence="2">DC9</strain>
    </source>
</reference>
<feature type="compositionally biased region" description="Low complexity" evidence="1">
    <location>
        <begin position="164"/>
        <end position="178"/>
    </location>
</feature>
<sequence>MTVSYQSISTPPPEGEFDIFVDGNATEEAVVAAEVQVALPAGEQYAMLRATSELCFGILTQSECALTQALPPKEKPLQEEQFLVKNGILMRSTSLPNLKPGQSQQTSLASHRNPLAQQSTSSNSTGKASTETTSSSFPFFSCKAPEGDSSVDKTFTVSVQTPKAQEQQEASASQSQAQFHVRSYSSSTIKEHSAKEKVSQSTKSAETQKHTQTKSDATLSPMSLYSTLHKEVPQALSSTKSQQKDEEHRDQGQQEGYEQEQEQEEGKKKTPWCTVESLQQTSSSNQVYESYTPIIPDPIVEFALSESQLSVLAGKRVTNLDVLRICTELMKLMLKSRANDTMTRLEERELMEREAHELAASYSRQAKYARWLGIATATLGILGAIAPMVGEISGDSILGFVQRISGRFKDATAKTFFKGIGKVFTSLSQLTEAASKVHELSESAVRAVAEYRKEVFRMRQDEVTRTIEEVKDNWKSMDNFLLNILQTEHDAARSLYQ</sequence>
<dbReference type="EMBL" id="LN847065">
    <property type="protein sequence ID" value="CRI43160.1"/>
    <property type="molecule type" value="Genomic_DNA"/>
</dbReference>
<evidence type="ECO:0000313" key="2">
    <source>
        <dbReference type="EMBL" id="CRI43160.1"/>
    </source>
</evidence>
<feature type="region of interest" description="Disordered" evidence="1">
    <location>
        <begin position="93"/>
        <end position="138"/>
    </location>
</feature>
<proteinExistence type="predicted"/>
<gene>
    <name evidence="2" type="ORF">BN1224_DC9_CL_00440</name>
</gene>
<feature type="compositionally biased region" description="Polar residues" evidence="1">
    <location>
        <begin position="93"/>
        <end position="128"/>
    </location>
</feature>
<protein>
    <submittedName>
        <fullName evidence="2">Uncharacterized protein</fullName>
    </submittedName>
</protein>
<feature type="compositionally biased region" description="Basic and acidic residues" evidence="1">
    <location>
        <begin position="189"/>
        <end position="198"/>
    </location>
</feature>
<feature type="compositionally biased region" description="Basic and acidic residues" evidence="1">
    <location>
        <begin position="242"/>
        <end position="252"/>
    </location>
</feature>
<name>A0A0F7WSQ1_CHLPN</name>